<dbReference type="InterPro" id="IPR003779">
    <property type="entry name" value="CMD-like"/>
</dbReference>
<dbReference type="Pfam" id="PF02627">
    <property type="entry name" value="CMD"/>
    <property type="match status" value="1"/>
</dbReference>
<keyword evidence="3" id="KW-1185">Reference proteome</keyword>
<dbReference type="NCBIfam" id="TIGR00778">
    <property type="entry name" value="ahpD_dom"/>
    <property type="match status" value="1"/>
</dbReference>
<dbReference type="Gene3D" id="1.20.1290.10">
    <property type="entry name" value="AhpD-like"/>
    <property type="match status" value="1"/>
</dbReference>
<organism evidence="2 3">
    <name type="scientific">Gimesia panareensis</name>
    <dbReference type="NCBI Taxonomy" id="2527978"/>
    <lineage>
        <taxon>Bacteria</taxon>
        <taxon>Pseudomonadati</taxon>
        <taxon>Planctomycetota</taxon>
        <taxon>Planctomycetia</taxon>
        <taxon>Planctomycetales</taxon>
        <taxon>Planctomycetaceae</taxon>
        <taxon>Gimesia</taxon>
    </lineage>
</organism>
<dbReference type="SUPFAM" id="SSF69118">
    <property type="entry name" value="AhpD-like"/>
    <property type="match status" value="1"/>
</dbReference>
<protein>
    <submittedName>
        <fullName evidence="2">Carboxymuconolactone decarboxylase family protein</fullName>
    </submittedName>
</protein>
<reference evidence="2 3" key="1">
    <citation type="submission" date="2019-03" db="EMBL/GenBank/DDBJ databases">
        <title>Deep-cultivation of Planctomycetes and their phenomic and genomic characterization uncovers novel biology.</title>
        <authorList>
            <person name="Wiegand S."/>
            <person name="Jogler M."/>
            <person name="Boedeker C."/>
            <person name="Pinto D."/>
            <person name="Vollmers J."/>
            <person name="Rivas-Marin E."/>
            <person name="Kohn T."/>
            <person name="Peeters S.H."/>
            <person name="Heuer A."/>
            <person name="Rast P."/>
            <person name="Oberbeckmann S."/>
            <person name="Bunk B."/>
            <person name="Jeske O."/>
            <person name="Meyerdierks A."/>
            <person name="Storesund J.E."/>
            <person name="Kallscheuer N."/>
            <person name="Luecker S."/>
            <person name="Lage O.M."/>
            <person name="Pohl T."/>
            <person name="Merkel B.J."/>
            <person name="Hornburger P."/>
            <person name="Mueller R.-W."/>
            <person name="Bruemmer F."/>
            <person name="Labrenz M."/>
            <person name="Spormann A.M."/>
            <person name="Op den Camp H."/>
            <person name="Overmann J."/>
            <person name="Amann R."/>
            <person name="Jetten M.S.M."/>
            <person name="Mascher T."/>
            <person name="Medema M.H."/>
            <person name="Devos D.P."/>
            <person name="Kaster A.-K."/>
            <person name="Ovreas L."/>
            <person name="Rohde M."/>
            <person name="Galperin M.Y."/>
            <person name="Jogler C."/>
        </authorList>
    </citation>
    <scope>NUCLEOTIDE SEQUENCE [LARGE SCALE GENOMIC DNA]</scope>
    <source>
        <strain evidence="2 3">Enr10</strain>
    </source>
</reference>
<evidence type="ECO:0000313" key="2">
    <source>
        <dbReference type="EMBL" id="QDT28849.1"/>
    </source>
</evidence>
<feature type="domain" description="Carboxymuconolactone decarboxylase-like" evidence="1">
    <location>
        <begin position="41"/>
        <end position="113"/>
    </location>
</feature>
<dbReference type="EMBL" id="CP037421">
    <property type="protein sequence ID" value="QDT28849.1"/>
    <property type="molecule type" value="Genomic_DNA"/>
</dbReference>
<dbReference type="NCBIfam" id="TIGR01926">
    <property type="entry name" value="peroxid_rel"/>
    <property type="match status" value="1"/>
</dbReference>
<dbReference type="InterPro" id="IPR010195">
    <property type="entry name" value="Uncharacterised_peroxidase-rel"/>
</dbReference>
<name>A0A517QB57_9PLAN</name>
<dbReference type="PANTHER" id="PTHR35446:SF3">
    <property type="entry name" value="CMD DOMAIN-CONTAINING PROTEIN"/>
    <property type="match status" value="1"/>
</dbReference>
<evidence type="ECO:0000259" key="1">
    <source>
        <dbReference type="Pfam" id="PF02627"/>
    </source>
</evidence>
<accession>A0A517QB57</accession>
<evidence type="ECO:0000313" key="3">
    <source>
        <dbReference type="Proteomes" id="UP000315647"/>
    </source>
</evidence>
<dbReference type="InterPro" id="IPR029032">
    <property type="entry name" value="AhpD-like"/>
</dbReference>
<dbReference type="Proteomes" id="UP000315647">
    <property type="component" value="Chromosome"/>
</dbReference>
<dbReference type="AlphaFoldDB" id="A0A517QB57"/>
<dbReference type="PANTHER" id="PTHR35446">
    <property type="entry name" value="SI:CH211-175M2.5"/>
    <property type="match status" value="1"/>
</dbReference>
<dbReference type="RefSeq" id="WP_145451190.1">
    <property type="nucleotide sequence ID" value="NZ_CP037421.1"/>
</dbReference>
<gene>
    <name evidence="2" type="ORF">Enr10x_41950</name>
</gene>
<dbReference type="InterPro" id="IPR004675">
    <property type="entry name" value="AhpD_core"/>
</dbReference>
<proteinExistence type="predicted"/>
<dbReference type="GO" id="GO:0051920">
    <property type="term" value="F:peroxiredoxin activity"/>
    <property type="evidence" value="ECO:0007669"/>
    <property type="project" value="InterPro"/>
</dbReference>
<sequence>MPRLTALTNEAATAKVQTLLAGVQQKLGMTPNLMRTMAHSPAVLESYLQFSGLLKQGALTDQHREQISLTVAEANECGYCLAAHSTLGKMAGLTPEQIRENRSGSDADPQAAALLKFAQSIVHKRGQVADQDLQDVRAAGFSDEQVAEIAANVALNIFTNYFNNIAQTEIDFPEVEPLCAGAGASCSH</sequence>